<evidence type="ECO:0000313" key="1">
    <source>
        <dbReference type="EMBL" id="KFF14711.1"/>
    </source>
</evidence>
<accession>A0A086ADE7</accession>
<sequence>MHYQIKKPDELTETEIQNILKLWDISAWSTMTSKDFRAFFIQSEFHVLLDSMEGIQALIRLNFDFTLEISGKKYHFAEAVGLVSAEKNKGYGKKLIQYFFENCVQKNRDVIGFCSSELRIFYEKCKVPILYNKAKEIQEKNDSEWMSSEDDDILIFNASEEKKTILNHLDSTNKAYLIL</sequence>
<proteinExistence type="predicted"/>
<dbReference type="AlphaFoldDB" id="A0A086ADE7"/>
<dbReference type="EMBL" id="JPRH01000001">
    <property type="protein sequence ID" value="KFF14711.1"/>
    <property type="molecule type" value="Genomic_DNA"/>
</dbReference>
<dbReference type="STRING" id="445961.IW15_04580"/>
<dbReference type="SUPFAM" id="SSF55729">
    <property type="entry name" value="Acyl-CoA N-acyltransferases (Nat)"/>
    <property type="match status" value="1"/>
</dbReference>
<gene>
    <name evidence="1" type="ORF">IW15_04580</name>
</gene>
<dbReference type="Proteomes" id="UP000028705">
    <property type="component" value="Unassembled WGS sequence"/>
</dbReference>
<dbReference type="InterPro" id="IPR016181">
    <property type="entry name" value="Acyl_CoA_acyltransferase"/>
</dbReference>
<reference evidence="1 2" key="1">
    <citation type="submission" date="2014-07" db="EMBL/GenBank/DDBJ databases">
        <title>Genome of Chryseobacterium soli DSM 19298.</title>
        <authorList>
            <person name="Stropko S.J."/>
            <person name="Pipes S.E."/>
            <person name="Newman J."/>
        </authorList>
    </citation>
    <scope>NUCLEOTIDE SEQUENCE [LARGE SCALE GENOMIC DNA]</scope>
    <source>
        <strain evidence="1 2">DSM 19298</strain>
    </source>
</reference>
<dbReference type="eggNOG" id="ENOG503457X">
    <property type="taxonomic scope" value="Bacteria"/>
</dbReference>
<dbReference type="OrthoDB" id="768656at2"/>
<dbReference type="RefSeq" id="WP_034709564.1">
    <property type="nucleotide sequence ID" value="NZ_JPRH01000001.1"/>
</dbReference>
<evidence type="ECO:0008006" key="3">
    <source>
        <dbReference type="Google" id="ProtNLM"/>
    </source>
</evidence>
<dbReference type="Gene3D" id="3.40.630.30">
    <property type="match status" value="1"/>
</dbReference>
<name>A0A086ADE7_9FLAO</name>
<comment type="caution">
    <text evidence="1">The sequence shown here is derived from an EMBL/GenBank/DDBJ whole genome shotgun (WGS) entry which is preliminary data.</text>
</comment>
<organism evidence="1 2">
    <name type="scientific">Chryseobacterium soli</name>
    <dbReference type="NCBI Taxonomy" id="445961"/>
    <lineage>
        <taxon>Bacteria</taxon>
        <taxon>Pseudomonadati</taxon>
        <taxon>Bacteroidota</taxon>
        <taxon>Flavobacteriia</taxon>
        <taxon>Flavobacteriales</taxon>
        <taxon>Weeksellaceae</taxon>
        <taxon>Chryseobacterium group</taxon>
        <taxon>Chryseobacterium</taxon>
    </lineage>
</organism>
<evidence type="ECO:0000313" key="2">
    <source>
        <dbReference type="Proteomes" id="UP000028705"/>
    </source>
</evidence>
<protein>
    <recommendedName>
        <fullName evidence="3">N-acetyltransferase domain-containing protein</fullName>
    </recommendedName>
</protein>
<keyword evidence="2" id="KW-1185">Reference proteome</keyword>